<reference evidence="2" key="1">
    <citation type="journal article" date="2016" name="Proc. Natl. Acad. Sci. U.S.A.">
        <title>Chromosome-level assembly of Arabidopsis thaliana Ler reveals the extent of translocation and inversion polymorphisms.</title>
        <authorList>
            <person name="Zapata L."/>
            <person name="Ding J."/>
            <person name="Willing E.M."/>
            <person name="Hartwig B."/>
            <person name="Bezdan D."/>
            <person name="Jiao W.B."/>
            <person name="Patel V."/>
            <person name="Velikkakam James G."/>
            <person name="Koornneef M."/>
            <person name="Ossowski S."/>
            <person name="Schneeberger K."/>
        </authorList>
    </citation>
    <scope>NUCLEOTIDE SEQUENCE [LARGE SCALE GENOMIC DNA]</scope>
    <source>
        <strain evidence="2">cv. Landsberg erecta</strain>
    </source>
</reference>
<dbReference type="Proteomes" id="UP000078284">
    <property type="component" value="Chromosome 4"/>
</dbReference>
<gene>
    <name evidence="1" type="ordered locus">AXX17_At4g08830</name>
</gene>
<organism evidence="1 2">
    <name type="scientific">Arabidopsis thaliana</name>
    <name type="common">Mouse-ear cress</name>
    <dbReference type="NCBI Taxonomy" id="3702"/>
    <lineage>
        <taxon>Eukaryota</taxon>
        <taxon>Viridiplantae</taxon>
        <taxon>Streptophyta</taxon>
        <taxon>Embryophyta</taxon>
        <taxon>Tracheophyta</taxon>
        <taxon>Spermatophyta</taxon>
        <taxon>Magnoliopsida</taxon>
        <taxon>eudicotyledons</taxon>
        <taxon>Gunneridae</taxon>
        <taxon>Pentapetalae</taxon>
        <taxon>rosids</taxon>
        <taxon>malvids</taxon>
        <taxon>Brassicales</taxon>
        <taxon>Brassicaceae</taxon>
        <taxon>Camelineae</taxon>
        <taxon>Arabidopsis</taxon>
    </lineage>
</organism>
<dbReference type="AlphaFoldDB" id="A0A178V2A3"/>
<sequence length="59" mass="6913">MHRNVYKLVWLEPLFKNARGRMITRQYSSDAISLKSEKLIGNWPINDKIGLITDKILKV</sequence>
<protein>
    <submittedName>
        <fullName evidence="1">Uncharacterized protein</fullName>
    </submittedName>
</protein>
<name>A0A178V2A3_ARATH</name>
<comment type="caution">
    <text evidence="1">The sequence shown here is derived from an EMBL/GenBank/DDBJ whole genome shotgun (WGS) entry which is preliminary data.</text>
</comment>
<proteinExistence type="predicted"/>
<dbReference type="EMBL" id="LUHQ01000004">
    <property type="protein sequence ID" value="OAO99051.1"/>
    <property type="molecule type" value="Genomic_DNA"/>
</dbReference>
<evidence type="ECO:0000313" key="1">
    <source>
        <dbReference type="EMBL" id="OAO99051.1"/>
    </source>
</evidence>
<accession>A0A178V2A3</accession>
<evidence type="ECO:0000313" key="2">
    <source>
        <dbReference type="Proteomes" id="UP000078284"/>
    </source>
</evidence>